<dbReference type="InParanoid" id="A0A068VFI9"/>
<dbReference type="InterPro" id="IPR013525">
    <property type="entry name" value="ABC2_TM"/>
</dbReference>
<feature type="compositionally biased region" description="Gly residues" evidence="10">
    <location>
        <begin position="46"/>
        <end position="56"/>
    </location>
</feature>
<dbReference type="Gene3D" id="3.40.50.300">
    <property type="entry name" value="P-loop containing nucleotide triphosphate hydrolases"/>
    <property type="match status" value="2"/>
</dbReference>
<dbReference type="PROSITE" id="PS50893">
    <property type="entry name" value="ABC_TRANSPORTER_2"/>
    <property type="match status" value="2"/>
</dbReference>
<feature type="transmembrane region" description="Helical" evidence="11">
    <location>
        <begin position="1313"/>
        <end position="1332"/>
    </location>
</feature>
<dbReference type="GO" id="GO:0005886">
    <property type="term" value="C:plasma membrane"/>
    <property type="evidence" value="ECO:0007669"/>
    <property type="project" value="UniProtKB-ARBA"/>
</dbReference>
<dbReference type="InterPro" id="IPR034001">
    <property type="entry name" value="ABCG_PDR_1"/>
</dbReference>
<dbReference type="InterPro" id="IPR027417">
    <property type="entry name" value="P-loop_NTPase"/>
</dbReference>
<dbReference type="Gramene" id="CDP18458">
    <property type="protein sequence ID" value="CDP18458"/>
    <property type="gene ID" value="GSCOC_T00007407001"/>
</dbReference>
<keyword evidence="14" id="KW-1185">Reference proteome</keyword>
<keyword evidence="5" id="KW-0677">Repeat</keyword>
<dbReference type="PhylomeDB" id="A0A068VFI9"/>
<dbReference type="GO" id="GO:2000032">
    <property type="term" value="P:regulation of secondary shoot formation"/>
    <property type="evidence" value="ECO:0007669"/>
    <property type="project" value="UniProtKB-ARBA"/>
</dbReference>
<evidence type="ECO:0000256" key="8">
    <source>
        <dbReference type="ARBA" id="ARBA00022989"/>
    </source>
</evidence>
<feature type="compositionally biased region" description="Polar residues" evidence="10">
    <location>
        <begin position="14"/>
        <end position="32"/>
    </location>
</feature>
<dbReference type="FunFam" id="3.40.50.300:FF:000179">
    <property type="entry name" value="ABC transporter G family member 34"/>
    <property type="match status" value="1"/>
</dbReference>
<dbReference type="SMART" id="SM00382">
    <property type="entry name" value="AAA"/>
    <property type="match status" value="2"/>
</dbReference>
<evidence type="ECO:0000259" key="12">
    <source>
        <dbReference type="PROSITE" id="PS50893"/>
    </source>
</evidence>
<feature type="transmembrane region" description="Helical" evidence="11">
    <location>
        <begin position="1200"/>
        <end position="1222"/>
    </location>
</feature>
<feature type="region of interest" description="Disordered" evidence="10">
    <location>
        <begin position="1"/>
        <end position="60"/>
    </location>
</feature>
<dbReference type="Pfam" id="PF01061">
    <property type="entry name" value="ABC2_membrane"/>
    <property type="match status" value="1"/>
</dbReference>
<dbReference type="GO" id="GO:0140359">
    <property type="term" value="F:ABC-type transporter activity"/>
    <property type="evidence" value="ECO:0007669"/>
    <property type="project" value="InterPro"/>
</dbReference>
<keyword evidence="4 11" id="KW-0812">Transmembrane</keyword>
<keyword evidence="8 11" id="KW-1133">Transmembrane helix</keyword>
<evidence type="ECO:0000313" key="13">
    <source>
        <dbReference type="EMBL" id="CDP18458.1"/>
    </source>
</evidence>
<keyword evidence="3" id="KW-0813">Transport</keyword>
<evidence type="ECO:0000256" key="10">
    <source>
        <dbReference type="SAM" id="MobiDB-lite"/>
    </source>
</evidence>
<gene>
    <name evidence="13" type="ORF">GSCOC_T00007407001</name>
</gene>
<feature type="domain" description="ABC transporter" evidence="12">
    <location>
        <begin position="256"/>
        <end position="534"/>
    </location>
</feature>
<dbReference type="SUPFAM" id="SSF52540">
    <property type="entry name" value="P-loop containing nucleoside triphosphate hydrolases"/>
    <property type="match status" value="2"/>
</dbReference>
<dbReference type="GO" id="GO:0005524">
    <property type="term" value="F:ATP binding"/>
    <property type="evidence" value="ECO:0007669"/>
    <property type="project" value="UniProtKB-KW"/>
</dbReference>
<evidence type="ECO:0000256" key="6">
    <source>
        <dbReference type="ARBA" id="ARBA00022741"/>
    </source>
</evidence>
<dbReference type="InterPro" id="IPR003439">
    <property type="entry name" value="ABC_transporter-like_ATP-bd"/>
</dbReference>
<evidence type="ECO:0000256" key="1">
    <source>
        <dbReference type="ARBA" id="ARBA00004141"/>
    </source>
</evidence>
<proteinExistence type="inferred from homology"/>
<evidence type="ECO:0000256" key="9">
    <source>
        <dbReference type="ARBA" id="ARBA00023136"/>
    </source>
</evidence>
<dbReference type="OMA" id="DIHEPMC"/>
<evidence type="ECO:0000256" key="4">
    <source>
        <dbReference type="ARBA" id="ARBA00022692"/>
    </source>
</evidence>
<dbReference type="GO" id="GO:0016887">
    <property type="term" value="F:ATP hydrolysis activity"/>
    <property type="evidence" value="ECO:0007669"/>
    <property type="project" value="InterPro"/>
</dbReference>
<keyword evidence="9 11" id="KW-0472">Membrane</keyword>
<evidence type="ECO:0000256" key="11">
    <source>
        <dbReference type="SAM" id="Phobius"/>
    </source>
</evidence>
<feature type="transmembrane region" description="Helical" evidence="11">
    <location>
        <begin position="1159"/>
        <end position="1188"/>
    </location>
</feature>
<keyword evidence="6" id="KW-0547">Nucleotide-binding</keyword>
<feature type="transmembrane region" description="Helical" evidence="11">
    <location>
        <begin position="1127"/>
        <end position="1153"/>
    </location>
</feature>
<dbReference type="Pfam" id="PF00005">
    <property type="entry name" value="ABC_tran"/>
    <property type="match status" value="2"/>
</dbReference>
<dbReference type="Proteomes" id="UP000295252">
    <property type="component" value="Chromosome III"/>
</dbReference>
<accession>A0A068VFI9</accession>
<dbReference type="Pfam" id="PF19055">
    <property type="entry name" value="ABC2_membrane_7"/>
    <property type="match status" value="1"/>
</dbReference>
<dbReference type="InterPro" id="IPR003593">
    <property type="entry name" value="AAA+_ATPase"/>
</dbReference>
<feature type="transmembrane region" description="Helical" evidence="11">
    <location>
        <begin position="1228"/>
        <end position="1250"/>
    </location>
</feature>
<sequence length="1341" mass="149811">MSSTKLIVVGVSGQGRSTSELIERSSVSQSDYHPQYHHRHHDQQAGGEGGGGGGREGSLVSHEDDDLIRQQLMIRRASIISSSFSSSGGTGDHDDRIHRAEEDHNIHAWSGNYNVQNDSTTTHNPNTNNSVAVCDHNHEEEEEGLELPEWAAIERLPTFRRIRTNKINNGNSQKKKVAVIDVTKLGSAQAHVFVDRLLNKIDEDNRRLLLRLQRRLHRVGLKLPTIEVRYANLSVEAECQVVRGKPLPSLWNSVKSFFPDILNRAGGHKPSAKLKILRSVSGIIKPSRMTLLLGPPGSGKTTLLLALAGKLDQNLKATGEISYNGYKINEFVPQKTSAYISQHDLHISEMTVRETLDFSARCQGIGSRAEIIAELSRREKEAGIIPEPDIDTYMKALAAEGSKPTVQIDYVLKVLGLDSCSETIVGNDLRSGISGGQKKRLTTGEIIIGPSRVLLMDEISNGLDSSTTFQVATYLQQWTHITGSTVLVSLLQPAPETFDLFDDVILMAEGKIVYHGPRTDILDFFFSCGFKCPPRKSTADFLHEVVSRKDQSQYWYHQHRPHVSVSVEEFSDLFKQSRVGKELGEQLSQPFQRSELHKNALSVASHEAKLIRSCFQIGTGTPVLAIFQSKYRKYIMFVSGTMVMLQGFPSLPPDFPFASSISINISLTCFRVSESICCCIFCPLLPRSDAPIWWLHNSKTCATASLPAWLRWGFWLSPITYAEIGASINEFLAPRWQKGLDSNANLGRKVLQKHGLSYGEENTSAPGRSKRIISRRTLSQEGEKSNCCNISEQTKSALSSETPDELRNTNSVLPFEPMAVTFENLQYFVESPKRIRDKGFKEKKLQLLQDVTGVFRPGILAALMGVSGAGKTTLMDVLSGRKTRGVIQGDIRQIDIHSPQITIEESVMYSAWLRLPSHIGQKTKSDFVTEVLQMIELDNIKDALVGFPGLNGISAEQRKRLTIAVELVSNPTIIFMDEPTTGLDARAAAIVMRVVKNITQTRRTVVCTIHQPSIDVFEEFDELILMKKGGQIIYSGKLGQNSSQLIGYFENIPGVAKIEENRNPATWMLDVTSASAEAQLGLDFACIYKASHLYQETKRLVRELSTSLLFGALLWQKGQKINDEQDLFNMLGSLFILVQFMGIGNCSSILPFMATERSILLILVLLVQVIIEIPYVLVQTLVFLIITYPSIDFYLSADKLVWYFYTMFCTLLSFTYFGMLLVSLTPSFQVASVVASFCYTMFTLFSGFIIPAPKIPKWWIWCYWICPPSWSLRGLLSSQYGDIDTGILVFGERKAISSFMDNYFGYHHHNLKVVALVLACFPILFALVFAWATSNLNFQSR</sequence>
<dbReference type="FunFam" id="3.40.50.300:FF:000059">
    <property type="entry name" value="ABC transporter G family member 40"/>
    <property type="match status" value="1"/>
</dbReference>
<dbReference type="STRING" id="49390.A0A068VFI9"/>
<comment type="similarity">
    <text evidence="2">Belongs to the ABC transporter superfamily. ABCG family. PDR (TC 3.A.1.205) subfamily.</text>
</comment>
<comment type="subcellular location">
    <subcellularLocation>
        <location evidence="1">Membrane</location>
        <topology evidence="1">Multi-pass membrane protein</topology>
    </subcellularLocation>
</comment>
<organism evidence="13 14">
    <name type="scientific">Coffea canephora</name>
    <name type="common">Robusta coffee</name>
    <dbReference type="NCBI Taxonomy" id="49390"/>
    <lineage>
        <taxon>Eukaryota</taxon>
        <taxon>Viridiplantae</taxon>
        <taxon>Streptophyta</taxon>
        <taxon>Embryophyta</taxon>
        <taxon>Tracheophyta</taxon>
        <taxon>Spermatophyta</taxon>
        <taxon>Magnoliopsida</taxon>
        <taxon>eudicotyledons</taxon>
        <taxon>Gunneridae</taxon>
        <taxon>Pentapetalae</taxon>
        <taxon>asterids</taxon>
        <taxon>lamiids</taxon>
        <taxon>Gentianales</taxon>
        <taxon>Rubiaceae</taxon>
        <taxon>Ixoroideae</taxon>
        <taxon>Gardenieae complex</taxon>
        <taxon>Bertiereae - Coffeeae clade</taxon>
        <taxon>Coffeeae</taxon>
        <taxon>Coffea</taxon>
    </lineage>
</organism>
<name>A0A068VFI9_COFCA</name>
<dbReference type="InterPro" id="IPR043926">
    <property type="entry name" value="ABCG_dom"/>
</dbReference>
<dbReference type="PANTHER" id="PTHR19241">
    <property type="entry name" value="ATP-BINDING CASSETTE TRANSPORTER"/>
    <property type="match status" value="1"/>
</dbReference>
<evidence type="ECO:0000256" key="2">
    <source>
        <dbReference type="ARBA" id="ARBA00006012"/>
    </source>
</evidence>
<reference evidence="14" key="1">
    <citation type="journal article" date="2014" name="Science">
        <title>The coffee genome provides insight into the convergent evolution of caffeine biosynthesis.</title>
        <authorList>
            <person name="Denoeud F."/>
            <person name="Carretero-Paulet L."/>
            <person name="Dereeper A."/>
            <person name="Droc G."/>
            <person name="Guyot R."/>
            <person name="Pietrella M."/>
            <person name="Zheng C."/>
            <person name="Alberti A."/>
            <person name="Anthony F."/>
            <person name="Aprea G."/>
            <person name="Aury J.M."/>
            <person name="Bento P."/>
            <person name="Bernard M."/>
            <person name="Bocs S."/>
            <person name="Campa C."/>
            <person name="Cenci A."/>
            <person name="Combes M.C."/>
            <person name="Crouzillat D."/>
            <person name="Da Silva C."/>
            <person name="Daddiego L."/>
            <person name="De Bellis F."/>
            <person name="Dussert S."/>
            <person name="Garsmeur O."/>
            <person name="Gayraud T."/>
            <person name="Guignon V."/>
            <person name="Jahn K."/>
            <person name="Jamilloux V."/>
            <person name="Joet T."/>
            <person name="Labadie K."/>
            <person name="Lan T."/>
            <person name="Leclercq J."/>
            <person name="Lepelley M."/>
            <person name="Leroy T."/>
            <person name="Li L.T."/>
            <person name="Librado P."/>
            <person name="Lopez L."/>
            <person name="Munoz A."/>
            <person name="Noel B."/>
            <person name="Pallavicini A."/>
            <person name="Perrotta G."/>
            <person name="Poncet V."/>
            <person name="Pot D."/>
            <person name="Priyono X."/>
            <person name="Rigoreau M."/>
            <person name="Rouard M."/>
            <person name="Rozas J."/>
            <person name="Tranchant-Dubreuil C."/>
            <person name="VanBuren R."/>
            <person name="Zhang Q."/>
            <person name="Andrade A.C."/>
            <person name="Argout X."/>
            <person name="Bertrand B."/>
            <person name="de Kochko A."/>
            <person name="Graziosi G."/>
            <person name="Henry R.J."/>
            <person name="Jayarama X."/>
            <person name="Ming R."/>
            <person name="Nagai C."/>
            <person name="Rounsley S."/>
            <person name="Sankoff D."/>
            <person name="Giuliano G."/>
            <person name="Albert V.A."/>
            <person name="Wincker P."/>
            <person name="Lashermes P."/>
        </authorList>
    </citation>
    <scope>NUCLEOTIDE SEQUENCE [LARGE SCALE GENOMIC DNA]</scope>
    <source>
        <strain evidence="14">cv. DH200-94</strain>
    </source>
</reference>
<dbReference type="CDD" id="cd03233">
    <property type="entry name" value="ABCG_PDR_domain1"/>
    <property type="match status" value="1"/>
</dbReference>
<keyword evidence="7" id="KW-0067">ATP-binding</keyword>
<dbReference type="GO" id="GO:0009914">
    <property type="term" value="P:hormone transport"/>
    <property type="evidence" value="ECO:0007669"/>
    <property type="project" value="UniProtKB-ARBA"/>
</dbReference>
<evidence type="ECO:0000256" key="5">
    <source>
        <dbReference type="ARBA" id="ARBA00022737"/>
    </source>
</evidence>
<protein>
    <recommendedName>
        <fullName evidence="12">ABC transporter domain-containing protein</fullName>
    </recommendedName>
</protein>
<evidence type="ECO:0000256" key="7">
    <source>
        <dbReference type="ARBA" id="ARBA00022840"/>
    </source>
</evidence>
<dbReference type="EMBL" id="HG739321">
    <property type="protein sequence ID" value="CDP18458.1"/>
    <property type="molecule type" value="Genomic_DNA"/>
</dbReference>
<evidence type="ECO:0000256" key="3">
    <source>
        <dbReference type="ARBA" id="ARBA00022448"/>
    </source>
</evidence>
<evidence type="ECO:0000313" key="14">
    <source>
        <dbReference type="Proteomes" id="UP000295252"/>
    </source>
</evidence>
<feature type="domain" description="ABC transporter" evidence="12">
    <location>
        <begin position="820"/>
        <end position="1054"/>
    </location>
</feature>